<name>A0ABN1UX17_9ACTN</name>
<dbReference type="Proteomes" id="UP001501371">
    <property type="component" value="Unassembled WGS sequence"/>
</dbReference>
<comment type="caution">
    <text evidence="1">The sequence shown here is derived from an EMBL/GenBank/DDBJ whole genome shotgun (WGS) entry which is preliminary data.</text>
</comment>
<evidence type="ECO:0000313" key="1">
    <source>
        <dbReference type="EMBL" id="GAA1177479.1"/>
    </source>
</evidence>
<dbReference type="RefSeq" id="WP_344277969.1">
    <property type="nucleotide sequence ID" value="NZ_BAAAKV010000033.1"/>
</dbReference>
<sequence>MPLRFIGIDPHTGEGESPTVWVDQEKRELVLQGWKAGPELTAECAAFEVPGHARGIPEHETLVRIPARMVRLIREACDAVERPHLG</sequence>
<protein>
    <submittedName>
        <fullName evidence="1">Uncharacterized protein</fullName>
    </submittedName>
</protein>
<accession>A0ABN1UX17</accession>
<evidence type="ECO:0000313" key="2">
    <source>
        <dbReference type="Proteomes" id="UP001501371"/>
    </source>
</evidence>
<gene>
    <name evidence="1" type="ORF">GCM10009654_38480</name>
</gene>
<reference evidence="1 2" key="1">
    <citation type="journal article" date="2019" name="Int. J. Syst. Evol. Microbiol.">
        <title>The Global Catalogue of Microorganisms (GCM) 10K type strain sequencing project: providing services to taxonomists for standard genome sequencing and annotation.</title>
        <authorList>
            <consortium name="The Broad Institute Genomics Platform"/>
            <consortium name="The Broad Institute Genome Sequencing Center for Infectious Disease"/>
            <person name="Wu L."/>
            <person name="Ma J."/>
        </authorList>
    </citation>
    <scope>NUCLEOTIDE SEQUENCE [LARGE SCALE GENOMIC DNA]</scope>
    <source>
        <strain evidence="1 2">JCM 12696</strain>
    </source>
</reference>
<dbReference type="EMBL" id="BAAAKV010000033">
    <property type="protein sequence ID" value="GAA1177479.1"/>
    <property type="molecule type" value="Genomic_DNA"/>
</dbReference>
<organism evidence="1 2">
    <name type="scientific">Streptomyces hebeiensis</name>
    <dbReference type="NCBI Taxonomy" id="229486"/>
    <lineage>
        <taxon>Bacteria</taxon>
        <taxon>Bacillati</taxon>
        <taxon>Actinomycetota</taxon>
        <taxon>Actinomycetes</taxon>
        <taxon>Kitasatosporales</taxon>
        <taxon>Streptomycetaceae</taxon>
        <taxon>Streptomyces</taxon>
    </lineage>
</organism>
<proteinExistence type="predicted"/>
<keyword evidence="2" id="KW-1185">Reference proteome</keyword>